<sequence>MADAETFKGTPTDVVFPTIRKACYIRGIQIGSIAQFKDMNRLLALHPEVTRPVIDKVFSFEDARQAYEYLHSQAHVGKVVIKVA</sequence>
<protein>
    <recommendedName>
        <fullName evidence="3">Alcohol dehydrogenase</fullName>
    </recommendedName>
</protein>
<accession>A0A8H5HYF4</accession>
<dbReference type="Proteomes" id="UP000518752">
    <property type="component" value="Unassembled WGS sequence"/>
</dbReference>
<dbReference type="Gene3D" id="3.90.180.10">
    <property type="entry name" value="Medium-chain alcohol dehydrogenases, catalytic domain"/>
    <property type="match status" value="1"/>
</dbReference>
<dbReference type="EMBL" id="JAACJN010000008">
    <property type="protein sequence ID" value="KAF5391750.1"/>
    <property type="molecule type" value="Genomic_DNA"/>
</dbReference>
<dbReference type="AlphaFoldDB" id="A0A8H5HYF4"/>
<keyword evidence="2" id="KW-1185">Reference proteome</keyword>
<dbReference type="OrthoDB" id="9930022at2759"/>
<comment type="caution">
    <text evidence="1">The sequence shown here is derived from an EMBL/GenBank/DDBJ whole genome shotgun (WGS) entry which is preliminary data.</text>
</comment>
<dbReference type="InterPro" id="IPR052711">
    <property type="entry name" value="Zinc_ADH-like"/>
</dbReference>
<reference evidence="1 2" key="1">
    <citation type="journal article" date="2020" name="ISME J.">
        <title>Uncovering the hidden diversity of litter-decomposition mechanisms in mushroom-forming fungi.</title>
        <authorList>
            <person name="Floudas D."/>
            <person name="Bentzer J."/>
            <person name="Ahren D."/>
            <person name="Johansson T."/>
            <person name="Persson P."/>
            <person name="Tunlid A."/>
        </authorList>
    </citation>
    <scope>NUCLEOTIDE SEQUENCE [LARGE SCALE GENOMIC DNA]</scope>
    <source>
        <strain evidence="1 2">CBS 406.79</strain>
    </source>
</reference>
<dbReference type="PANTHER" id="PTHR45033">
    <property type="match status" value="1"/>
</dbReference>
<dbReference type="PANTHER" id="PTHR45033:SF2">
    <property type="entry name" value="ZINC-TYPE ALCOHOL DEHYDROGENASE-LIKE PROTEIN C1773.06C"/>
    <property type="match status" value="1"/>
</dbReference>
<evidence type="ECO:0008006" key="3">
    <source>
        <dbReference type="Google" id="ProtNLM"/>
    </source>
</evidence>
<evidence type="ECO:0000313" key="2">
    <source>
        <dbReference type="Proteomes" id="UP000518752"/>
    </source>
</evidence>
<gene>
    <name evidence="1" type="ORF">D9757_001754</name>
</gene>
<evidence type="ECO:0000313" key="1">
    <source>
        <dbReference type="EMBL" id="KAF5391750.1"/>
    </source>
</evidence>
<organism evidence="1 2">
    <name type="scientific">Collybiopsis confluens</name>
    <dbReference type="NCBI Taxonomy" id="2823264"/>
    <lineage>
        <taxon>Eukaryota</taxon>
        <taxon>Fungi</taxon>
        <taxon>Dikarya</taxon>
        <taxon>Basidiomycota</taxon>
        <taxon>Agaricomycotina</taxon>
        <taxon>Agaricomycetes</taxon>
        <taxon>Agaricomycetidae</taxon>
        <taxon>Agaricales</taxon>
        <taxon>Marasmiineae</taxon>
        <taxon>Omphalotaceae</taxon>
        <taxon>Collybiopsis</taxon>
    </lineage>
</organism>
<proteinExistence type="predicted"/>
<dbReference type="Pfam" id="PF13602">
    <property type="entry name" value="ADH_zinc_N_2"/>
    <property type="match status" value="1"/>
</dbReference>
<name>A0A8H5HYF4_9AGAR</name>